<dbReference type="GO" id="GO:2000028">
    <property type="term" value="P:regulation of photoperiodism, flowering"/>
    <property type="evidence" value="ECO:0007669"/>
    <property type="project" value="InterPro"/>
</dbReference>
<protein>
    <submittedName>
        <fullName evidence="2">Protein EARLY FLOWERING 3</fullName>
    </submittedName>
</protein>
<feature type="compositionally biased region" description="Polar residues" evidence="1">
    <location>
        <begin position="146"/>
        <end position="159"/>
    </location>
</feature>
<feature type="region of interest" description="Disordered" evidence="1">
    <location>
        <begin position="1"/>
        <end position="33"/>
    </location>
</feature>
<comment type="caution">
    <text evidence="2">The sequence shown here is derived from an EMBL/GenBank/DDBJ whole genome shotgun (WGS) entry which is preliminary data.</text>
</comment>
<feature type="region of interest" description="Disordered" evidence="1">
    <location>
        <begin position="143"/>
        <end position="185"/>
    </location>
</feature>
<dbReference type="AlphaFoldDB" id="A0AAW2SPU8"/>
<organism evidence="2">
    <name type="scientific">Sesamum latifolium</name>
    <dbReference type="NCBI Taxonomy" id="2727402"/>
    <lineage>
        <taxon>Eukaryota</taxon>
        <taxon>Viridiplantae</taxon>
        <taxon>Streptophyta</taxon>
        <taxon>Embryophyta</taxon>
        <taxon>Tracheophyta</taxon>
        <taxon>Spermatophyta</taxon>
        <taxon>Magnoliopsida</taxon>
        <taxon>eudicotyledons</taxon>
        <taxon>Gunneridae</taxon>
        <taxon>Pentapetalae</taxon>
        <taxon>asterids</taxon>
        <taxon>lamiids</taxon>
        <taxon>Lamiales</taxon>
        <taxon>Pedaliaceae</taxon>
        <taxon>Sesamum</taxon>
    </lineage>
</organism>
<evidence type="ECO:0000313" key="2">
    <source>
        <dbReference type="EMBL" id="KAL0394144.1"/>
    </source>
</evidence>
<sequence length="605" mass="67087">MKRGKDEEKMMGPMFPRLHVNDTEKGGPRAPPRNKMALYEQLSVPSQRFSHPVMPCNPNNSAANLVPRLSQVGANDRGMYFSCQVPPGHPPENQYSQYSDFSPPLPQLQQRKNLNEDDYSVPVFVHSIASQEFDKYSTDMDRERLSSSNPHIFNHSLKSQDAEEAGMNEHSTRQEGNHQKRENSKEVVVDWVKAISNSSSIEKQTGPSLIHEPRDEPSDNIDRLKTDNCVRPELYAESQPSSNRQCIAALRKNITPVARRNLSDSNKGLPSEDQNLVHGASNGTESSEDGSCRSTQMNNLERGDSVSETSVLDTISGLDITPDDVVGMIGQKHFWKARRALVNQQRLFAIQVFELHRLIKVRQFIQFWWLMIADMYCVSSLCSPLPGKKLPLGCAVKAIPNISKQKGNTEKPSHKKEGSAENTVEKASIYSAQNWSLPSSCGPLSTNSPAPSVNQSWCFNQPLGPHQWLIPVMSPSEGLVYKPYPGPGYMGQACAPPGSNPMMGNIITPPYGLPAPPPQHQLPSYPPVGPHGYLPLPYGMPIMNTAAFSGSSVEQTNPLPTPGRFSAGETNFINQHHNLFTSPSQKNGLFQTLLTRGERLRRYAS</sequence>
<feature type="region of interest" description="Disordered" evidence="1">
    <location>
        <begin position="404"/>
        <end position="423"/>
    </location>
</feature>
<gene>
    <name evidence="2" type="ORF">Slati_4380600</name>
</gene>
<accession>A0AAW2SPU8</accession>
<feature type="region of interest" description="Disordered" evidence="1">
    <location>
        <begin position="258"/>
        <end position="307"/>
    </location>
</feature>
<dbReference type="InterPro" id="IPR039319">
    <property type="entry name" value="ELF3-like"/>
</dbReference>
<reference evidence="2" key="1">
    <citation type="submission" date="2020-06" db="EMBL/GenBank/DDBJ databases">
        <authorList>
            <person name="Li T."/>
            <person name="Hu X."/>
            <person name="Zhang T."/>
            <person name="Song X."/>
            <person name="Zhang H."/>
            <person name="Dai N."/>
            <person name="Sheng W."/>
            <person name="Hou X."/>
            <person name="Wei L."/>
        </authorList>
    </citation>
    <scope>NUCLEOTIDE SEQUENCE</scope>
    <source>
        <strain evidence="2">KEN1</strain>
        <tissue evidence="2">Leaf</tissue>
    </source>
</reference>
<dbReference type="PANTHER" id="PTHR34281">
    <property type="entry name" value="PROTEIN EARLY FLOWERING 3"/>
    <property type="match status" value="1"/>
</dbReference>
<feature type="compositionally biased region" description="Basic and acidic residues" evidence="1">
    <location>
        <begin position="407"/>
        <end position="419"/>
    </location>
</feature>
<feature type="compositionally biased region" description="Basic and acidic residues" evidence="1">
    <location>
        <begin position="1"/>
        <end position="10"/>
    </location>
</feature>
<feature type="compositionally biased region" description="Basic and acidic residues" evidence="1">
    <location>
        <begin position="211"/>
        <end position="224"/>
    </location>
</feature>
<dbReference type="PANTHER" id="PTHR34281:SF2">
    <property type="entry name" value="PROTEIN EARLY FLOWERING 3"/>
    <property type="match status" value="1"/>
</dbReference>
<name>A0AAW2SPU8_9LAMI</name>
<dbReference type="EMBL" id="JACGWN010000016">
    <property type="protein sequence ID" value="KAL0394144.1"/>
    <property type="molecule type" value="Genomic_DNA"/>
</dbReference>
<feature type="region of interest" description="Disordered" evidence="1">
    <location>
        <begin position="200"/>
        <end position="224"/>
    </location>
</feature>
<reference evidence="2" key="2">
    <citation type="journal article" date="2024" name="Plant">
        <title>Genomic evolution and insights into agronomic trait innovations of Sesamum species.</title>
        <authorList>
            <person name="Miao H."/>
            <person name="Wang L."/>
            <person name="Qu L."/>
            <person name="Liu H."/>
            <person name="Sun Y."/>
            <person name="Le M."/>
            <person name="Wang Q."/>
            <person name="Wei S."/>
            <person name="Zheng Y."/>
            <person name="Lin W."/>
            <person name="Duan Y."/>
            <person name="Cao H."/>
            <person name="Xiong S."/>
            <person name="Wang X."/>
            <person name="Wei L."/>
            <person name="Li C."/>
            <person name="Ma Q."/>
            <person name="Ju M."/>
            <person name="Zhao R."/>
            <person name="Li G."/>
            <person name="Mu C."/>
            <person name="Tian Q."/>
            <person name="Mei H."/>
            <person name="Zhang T."/>
            <person name="Gao T."/>
            <person name="Zhang H."/>
        </authorList>
    </citation>
    <scope>NUCLEOTIDE SEQUENCE</scope>
    <source>
        <strain evidence="2">KEN1</strain>
    </source>
</reference>
<feature type="compositionally biased region" description="Basic and acidic residues" evidence="1">
    <location>
        <begin position="170"/>
        <end position="185"/>
    </location>
</feature>
<feature type="compositionally biased region" description="Polar residues" evidence="1">
    <location>
        <begin position="263"/>
        <end position="274"/>
    </location>
</feature>
<evidence type="ECO:0000256" key="1">
    <source>
        <dbReference type="SAM" id="MobiDB-lite"/>
    </source>
</evidence>
<proteinExistence type="predicted"/>